<protein>
    <submittedName>
        <fullName evidence="2">Nitrile hydratase subunit beta</fullName>
    </submittedName>
</protein>
<dbReference type="AlphaFoldDB" id="A0A849I416"/>
<evidence type="ECO:0000313" key="2">
    <source>
        <dbReference type="EMBL" id="NNM74172.1"/>
    </source>
</evidence>
<dbReference type="EMBL" id="JABEPP010000005">
    <property type="protein sequence ID" value="NNM74172.1"/>
    <property type="molecule type" value="Genomic_DNA"/>
</dbReference>
<dbReference type="Gene3D" id="2.30.30.50">
    <property type="match status" value="1"/>
</dbReference>
<keyword evidence="3" id="KW-1185">Reference proteome</keyword>
<dbReference type="Pfam" id="PF02211">
    <property type="entry name" value="NHase_beta_C"/>
    <property type="match status" value="1"/>
</dbReference>
<feature type="domain" description="Nitrile hydratase beta subunit" evidence="1">
    <location>
        <begin position="23"/>
        <end position="96"/>
    </location>
</feature>
<accession>A0A849I416</accession>
<name>A0A849I416_9HYPH</name>
<dbReference type="SUPFAM" id="SSF50090">
    <property type="entry name" value="Electron transport accessory proteins"/>
    <property type="match status" value="1"/>
</dbReference>
<dbReference type="InterPro" id="IPR008990">
    <property type="entry name" value="Elect_transpt_acc-like_dom_sf"/>
</dbReference>
<organism evidence="2 3">
    <name type="scientific">Enterovirga aerilata</name>
    <dbReference type="NCBI Taxonomy" id="2730920"/>
    <lineage>
        <taxon>Bacteria</taxon>
        <taxon>Pseudomonadati</taxon>
        <taxon>Pseudomonadota</taxon>
        <taxon>Alphaproteobacteria</taxon>
        <taxon>Hyphomicrobiales</taxon>
        <taxon>Methylobacteriaceae</taxon>
        <taxon>Enterovirga</taxon>
    </lineage>
</organism>
<reference evidence="2 3" key="1">
    <citation type="submission" date="2020-04" db="EMBL/GenBank/DDBJ databases">
        <title>Enterovirga sp. isolate from soil.</title>
        <authorList>
            <person name="Chea S."/>
            <person name="Kim D.-U."/>
        </authorList>
    </citation>
    <scope>NUCLEOTIDE SEQUENCE [LARGE SCALE GENOMIC DNA]</scope>
    <source>
        <strain evidence="2 3">DB1703</strain>
    </source>
</reference>
<dbReference type="InterPro" id="IPR024690">
    <property type="entry name" value="CN_hydtase_beta_dom_C"/>
</dbReference>
<proteinExistence type="predicted"/>
<dbReference type="Proteomes" id="UP000564885">
    <property type="component" value="Unassembled WGS sequence"/>
</dbReference>
<evidence type="ECO:0000313" key="3">
    <source>
        <dbReference type="Proteomes" id="UP000564885"/>
    </source>
</evidence>
<sequence length="102" mass="11459">MTDAGGLPLGTTVSVIADWPEERGPCHLRTPSYVRGRRGRIAAHLGRHPNPEDLAFARPAELRRLYHVSIPLSEIWPGEDHPNESLLVELYEHWLQPHGTPS</sequence>
<gene>
    <name evidence="2" type="ORF">HJG44_17510</name>
</gene>
<evidence type="ECO:0000259" key="1">
    <source>
        <dbReference type="Pfam" id="PF02211"/>
    </source>
</evidence>
<comment type="caution">
    <text evidence="2">The sequence shown here is derived from an EMBL/GenBank/DDBJ whole genome shotgun (WGS) entry which is preliminary data.</text>
</comment>